<proteinExistence type="predicted"/>
<accession>A0A5B9VTV8</accession>
<gene>
    <name evidence="2" type="ORF">OJF2_02580</name>
</gene>
<dbReference type="AlphaFoldDB" id="A0A5B9VTV8"/>
<dbReference type="Proteomes" id="UP000324233">
    <property type="component" value="Chromosome"/>
</dbReference>
<dbReference type="KEGG" id="agv:OJF2_02580"/>
<evidence type="ECO:0000313" key="2">
    <source>
        <dbReference type="EMBL" id="QEH31793.1"/>
    </source>
</evidence>
<dbReference type="PROSITE" id="PS51318">
    <property type="entry name" value="TAT"/>
    <property type="match status" value="1"/>
</dbReference>
<name>A0A5B9VTV8_9BACT</name>
<sequence>MARRPTRSAARTRPSPPSPTAPSPARARPRPGSRPWWRSRRAALGGAALAAAAVALAAMLLAPAGPRRQRARAEDLARAHDWKGAREAWRRINASPGADAASLLGEAKACLAQGLAGQAEGLLLRAADADPSAPEPWLLLLEILRVEDRPGEALRLGRRALDGLDPAGRRDLLRELTFAALTDVPDDNARTYLRRWIDADPFDMDARIALVRRIAADPRGDDPDRDSRLAELERLAAAHPDHLPAREALITALADAGEADRGRVLLEAWPAGRRDARYWGALGRWELDIERRPDRAAEALARAVAEAPQDWRIHYRLARAYQALRRPDDARREAESVRRIRELLDPLTLGPQLEAAFARPGDPASALALASLCDRAGLAHLADAWRALPPDPAAARDPLPPRSGLGAH</sequence>
<organism evidence="2 3">
    <name type="scientific">Aquisphaera giovannonii</name>
    <dbReference type="NCBI Taxonomy" id="406548"/>
    <lineage>
        <taxon>Bacteria</taxon>
        <taxon>Pseudomonadati</taxon>
        <taxon>Planctomycetota</taxon>
        <taxon>Planctomycetia</taxon>
        <taxon>Isosphaerales</taxon>
        <taxon>Isosphaeraceae</taxon>
        <taxon>Aquisphaera</taxon>
    </lineage>
</organism>
<keyword evidence="3" id="KW-1185">Reference proteome</keyword>
<dbReference type="Pfam" id="PF14559">
    <property type="entry name" value="TPR_19"/>
    <property type="match status" value="1"/>
</dbReference>
<evidence type="ECO:0000256" key="1">
    <source>
        <dbReference type="SAM" id="MobiDB-lite"/>
    </source>
</evidence>
<protein>
    <recommendedName>
        <fullName evidence="4">Tetratricopeptide repeat protein</fullName>
    </recommendedName>
</protein>
<dbReference type="InterPro" id="IPR011990">
    <property type="entry name" value="TPR-like_helical_dom_sf"/>
</dbReference>
<dbReference type="RefSeq" id="WP_148590520.1">
    <property type="nucleotide sequence ID" value="NZ_CP042997.1"/>
</dbReference>
<dbReference type="Gene3D" id="1.25.40.10">
    <property type="entry name" value="Tetratricopeptide repeat domain"/>
    <property type="match status" value="2"/>
</dbReference>
<dbReference type="SUPFAM" id="SSF48452">
    <property type="entry name" value="TPR-like"/>
    <property type="match status" value="1"/>
</dbReference>
<dbReference type="OrthoDB" id="272955at2"/>
<dbReference type="EMBL" id="CP042997">
    <property type="protein sequence ID" value="QEH31793.1"/>
    <property type="molecule type" value="Genomic_DNA"/>
</dbReference>
<evidence type="ECO:0000313" key="3">
    <source>
        <dbReference type="Proteomes" id="UP000324233"/>
    </source>
</evidence>
<reference evidence="2 3" key="1">
    <citation type="submission" date="2019-08" db="EMBL/GenBank/DDBJ databases">
        <title>Deep-cultivation of Planctomycetes and their phenomic and genomic characterization uncovers novel biology.</title>
        <authorList>
            <person name="Wiegand S."/>
            <person name="Jogler M."/>
            <person name="Boedeker C."/>
            <person name="Pinto D."/>
            <person name="Vollmers J."/>
            <person name="Rivas-Marin E."/>
            <person name="Kohn T."/>
            <person name="Peeters S.H."/>
            <person name="Heuer A."/>
            <person name="Rast P."/>
            <person name="Oberbeckmann S."/>
            <person name="Bunk B."/>
            <person name="Jeske O."/>
            <person name="Meyerdierks A."/>
            <person name="Storesund J.E."/>
            <person name="Kallscheuer N."/>
            <person name="Luecker S."/>
            <person name="Lage O.M."/>
            <person name="Pohl T."/>
            <person name="Merkel B.J."/>
            <person name="Hornburger P."/>
            <person name="Mueller R.-W."/>
            <person name="Bruemmer F."/>
            <person name="Labrenz M."/>
            <person name="Spormann A.M."/>
            <person name="Op den Camp H."/>
            <person name="Overmann J."/>
            <person name="Amann R."/>
            <person name="Jetten M.S.M."/>
            <person name="Mascher T."/>
            <person name="Medema M.H."/>
            <person name="Devos D.P."/>
            <person name="Kaster A.-K."/>
            <person name="Ovreas L."/>
            <person name="Rohde M."/>
            <person name="Galperin M.Y."/>
            <person name="Jogler C."/>
        </authorList>
    </citation>
    <scope>NUCLEOTIDE SEQUENCE [LARGE SCALE GENOMIC DNA]</scope>
    <source>
        <strain evidence="2 3">OJF2</strain>
    </source>
</reference>
<evidence type="ECO:0008006" key="4">
    <source>
        <dbReference type="Google" id="ProtNLM"/>
    </source>
</evidence>
<dbReference type="InterPro" id="IPR006311">
    <property type="entry name" value="TAT_signal"/>
</dbReference>
<feature type="region of interest" description="Disordered" evidence="1">
    <location>
        <begin position="1"/>
        <end position="35"/>
    </location>
</feature>